<dbReference type="InterPro" id="IPR050879">
    <property type="entry name" value="Acyltransferase_3"/>
</dbReference>
<keyword evidence="1" id="KW-0812">Transmembrane</keyword>
<dbReference type="GO" id="GO:0016020">
    <property type="term" value="C:membrane"/>
    <property type="evidence" value="ECO:0007669"/>
    <property type="project" value="TreeGrafter"/>
</dbReference>
<dbReference type="GO" id="GO:0016747">
    <property type="term" value="F:acyltransferase activity, transferring groups other than amino-acyl groups"/>
    <property type="evidence" value="ECO:0007669"/>
    <property type="project" value="InterPro"/>
</dbReference>
<evidence type="ECO:0000259" key="2">
    <source>
        <dbReference type="Pfam" id="PF01757"/>
    </source>
</evidence>
<organism evidence="3 4">
    <name type="scientific">Pseudooceanicola lipolyticus</name>
    <dbReference type="NCBI Taxonomy" id="2029104"/>
    <lineage>
        <taxon>Bacteria</taxon>
        <taxon>Pseudomonadati</taxon>
        <taxon>Pseudomonadota</taxon>
        <taxon>Alphaproteobacteria</taxon>
        <taxon>Rhodobacterales</taxon>
        <taxon>Paracoccaceae</taxon>
        <taxon>Pseudooceanicola</taxon>
    </lineage>
</organism>
<dbReference type="PANTHER" id="PTHR23028:SF53">
    <property type="entry name" value="ACYL_TRANSF_3 DOMAIN-CONTAINING PROTEIN"/>
    <property type="match status" value="1"/>
</dbReference>
<dbReference type="EMBL" id="PGTB01000292">
    <property type="protein sequence ID" value="PJE33890.1"/>
    <property type="molecule type" value="Genomic_DNA"/>
</dbReference>
<dbReference type="Pfam" id="PF01757">
    <property type="entry name" value="Acyl_transf_3"/>
    <property type="match status" value="1"/>
</dbReference>
<feature type="transmembrane region" description="Helical" evidence="1">
    <location>
        <begin position="50"/>
        <end position="73"/>
    </location>
</feature>
<keyword evidence="4" id="KW-1185">Reference proteome</keyword>
<keyword evidence="1" id="KW-0472">Membrane</keyword>
<gene>
    <name evidence="3" type="ORF">CVM52_25090</name>
</gene>
<evidence type="ECO:0000313" key="4">
    <source>
        <dbReference type="Proteomes" id="UP000231553"/>
    </source>
</evidence>
<dbReference type="AlphaFoldDB" id="A0A2M8ITN3"/>
<dbReference type="InterPro" id="IPR002656">
    <property type="entry name" value="Acyl_transf_3_dom"/>
</dbReference>
<protein>
    <submittedName>
        <fullName evidence="3">Acyltransferase</fullName>
    </submittedName>
</protein>
<feature type="non-terminal residue" evidence="3">
    <location>
        <position position="231"/>
    </location>
</feature>
<dbReference type="GO" id="GO:0000271">
    <property type="term" value="P:polysaccharide biosynthetic process"/>
    <property type="evidence" value="ECO:0007669"/>
    <property type="project" value="TreeGrafter"/>
</dbReference>
<sequence length="231" mass="24946">MMPPGLRFGDRAAGRENNFNLIRMCAASGVLVSHAWPISRGPGAVEPLQAQLHGLTLGTVCVYIFFAISGFFITKSFERSASIARFLLARALRLFPALVVVLGLTVLAGLWLTRAPAATYLAAVPEYLIRNLTLFRLQYALPGVFEANPYGPAINGSLWTLNYEVLCYLGVFLVGIAGLLRAPRGVAVVFVAVVALCLAVPLLPAHPRLVKLLDLGLPFALGAAAYIWRDR</sequence>
<name>A0A2M8ITN3_9RHOB</name>
<evidence type="ECO:0000313" key="3">
    <source>
        <dbReference type="EMBL" id="PJE33890.1"/>
    </source>
</evidence>
<dbReference type="PANTHER" id="PTHR23028">
    <property type="entry name" value="ACETYLTRANSFERASE"/>
    <property type="match status" value="1"/>
</dbReference>
<comment type="caution">
    <text evidence="3">The sequence shown here is derived from an EMBL/GenBank/DDBJ whole genome shotgun (WGS) entry which is preliminary data.</text>
</comment>
<reference evidence="3 4" key="1">
    <citation type="journal article" date="2018" name="Int. J. Syst. Evol. Microbiol.">
        <title>Pseudooceanicola lipolyticus sp. nov., a marine alphaproteobacterium, reclassification of Oceanicola flagellatus as Pseudooceanicola flagellatus comb. nov. and emended description of the genus Pseudooceanicola.</title>
        <authorList>
            <person name="Huang M.-M."/>
            <person name="Guo L.-L."/>
            <person name="Wu Y.-H."/>
            <person name="Lai Q.-L."/>
            <person name="Shao Z.-Z."/>
            <person name="Wang C.-S."/>
            <person name="Wu M."/>
            <person name="Xu X.-W."/>
        </authorList>
    </citation>
    <scope>NUCLEOTIDE SEQUENCE [LARGE SCALE GENOMIC DNA]</scope>
    <source>
        <strain evidence="3 4">157</strain>
    </source>
</reference>
<keyword evidence="3" id="KW-0808">Transferase</keyword>
<feature type="domain" description="Acyltransferase 3" evidence="2">
    <location>
        <begin position="18"/>
        <end position="231"/>
    </location>
</feature>
<feature type="transmembrane region" description="Helical" evidence="1">
    <location>
        <begin position="21"/>
        <end position="38"/>
    </location>
</feature>
<feature type="transmembrane region" description="Helical" evidence="1">
    <location>
        <begin position="161"/>
        <end position="180"/>
    </location>
</feature>
<feature type="transmembrane region" description="Helical" evidence="1">
    <location>
        <begin position="94"/>
        <end position="112"/>
    </location>
</feature>
<accession>A0A2M8ITN3</accession>
<keyword evidence="3" id="KW-0012">Acyltransferase</keyword>
<evidence type="ECO:0000256" key="1">
    <source>
        <dbReference type="SAM" id="Phobius"/>
    </source>
</evidence>
<dbReference type="Proteomes" id="UP000231553">
    <property type="component" value="Unassembled WGS sequence"/>
</dbReference>
<feature type="transmembrane region" description="Helical" evidence="1">
    <location>
        <begin position="185"/>
        <end position="203"/>
    </location>
</feature>
<keyword evidence="1" id="KW-1133">Transmembrane helix</keyword>
<proteinExistence type="predicted"/>